<dbReference type="PANTHER" id="PTHR43132:SF8">
    <property type="entry name" value="HTH-TYPE TRANSCRIPTIONAL REGULATOR KMTR"/>
    <property type="match status" value="1"/>
</dbReference>
<dbReference type="GO" id="GO:0003700">
    <property type="term" value="F:DNA-binding transcription factor activity"/>
    <property type="evidence" value="ECO:0007669"/>
    <property type="project" value="InterPro"/>
</dbReference>
<dbReference type="GO" id="GO:0003677">
    <property type="term" value="F:DNA binding"/>
    <property type="evidence" value="ECO:0007669"/>
    <property type="project" value="UniProtKB-KW"/>
</dbReference>
<dbReference type="SMART" id="SM00418">
    <property type="entry name" value="HTH_ARSR"/>
    <property type="match status" value="1"/>
</dbReference>
<name>A0A4Y3R0C9_STRCI</name>
<organism evidence="6 7">
    <name type="scientific">Streptomyces cacaoi</name>
    <dbReference type="NCBI Taxonomy" id="1898"/>
    <lineage>
        <taxon>Bacteria</taxon>
        <taxon>Bacillati</taxon>
        <taxon>Actinomycetota</taxon>
        <taxon>Actinomycetes</taxon>
        <taxon>Kitasatosporales</taxon>
        <taxon>Streptomycetaceae</taxon>
        <taxon>Streptomyces</taxon>
    </lineage>
</organism>
<feature type="domain" description="HTH arsR-type" evidence="5">
    <location>
        <begin position="261"/>
        <end position="333"/>
    </location>
</feature>
<keyword evidence="2" id="KW-0238">DNA-binding</keyword>
<dbReference type="Gene3D" id="1.10.10.10">
    <property type="entry name" value="Winged helix-like DNA-binding domain superfamily/Winged helix DNA-binding domain"/>
    <property type="match status" value="1"/>
</dbReference>
<accession>A0A4Y3R0C9</accession>
<protein>
    <submittedName>
        <fullName evidence="6">Transcriptional regulator</fullName>
    </submittedName>
</protein>
<evidence type="ECO:0000313" key="6">
    <source>
        <dbReference type="EMBL" id="GEB50377.1"/>
    </source>
</evidence>
<comment type="caution">
    <text evidence="6">The sequence shown here is derived from an EMBL/GenBank/DDBJ whole genome shotgun (WGS) entry which is preliminary data.</text>
</comment>
<dbReference type="InterPro" id="IPR011991">
    <property type="entry name" value="ArsR-like_HTH"/>
</dbReference>
<dbReference type="EMBL" id="BJMM01000012">
    <property type="protein sequence ID" value="GEB50377.1"/>
    <property type="molecule type" value="Genomic_DNA"/>
</dbReference>
<keyword evidence="3" id="KW-0804">Transcription</keyword>
<dbReference type="OrthoDB" id="3808065at2"/>
<evidence type="ECO:0000256" key="2">
    <source>
        <dbReference type="ARBA" id="ARBA00023125"/>
    </source>
</evidence>
<dbReference type="Pfam" id="PF12840">
    <property type="entry name" value="HTH_20"/>
    <property type="match status" value="1"/>
</dbReference>
<dbReference type="CDD" id="cd00090">
    <property type="entry name" value="HTH_ARSR"/>
    <property type="match status" value="1"/>
</dbReference>
<evidence type="ECO:0000313" key="7">
    <source>
        <dbReference type="Proteomes" id="UP000319210"/>
    </source>
</evidence>
<dbReference type="PROSITE" id="PS51257">
    <property type="entry name" value="PROKAR_LIPOPROTEIN"/>
    <property type="match status" value="1"/>
</dbReference>
<dbReference type="AlphaFoldDB" id="A0A4Y3R0C9"/>
<evidence type="ECO:0000259" key="5">
    <source>
        <dbReference type="SMART" id="SM00418"/>
    </source>
</evidence>
<dbReference type="PANTHER" id="PTHR43132">
    <property type="entry name" value="ARSENICAL RESISTANCE OPERON REPRESSOR ARSR-RELATED"/>
    <property type="match status" value="1"/>
</dbReference>
<reference evidence="6 7" key="1">
    <citation type="submission" date="2019-06" db="EMBL/GenBank/DDBJ databases">
        <title>Whole genome shotgun sequence of Streptomyces cacaoi subsp. cacaoi NBRC 12748.</title>
        <authorList>
            <person name="Hosoyama A."/>
            <person name="Uohara A."/>
            <person name="Ohji S."/>
            <person name="Ichikawa N."/>
        </authorList>
    </citation>
    <scope>NUCLEOTIDE SEQUENCE [LARGE SCALE GENOMIC DNA]</scope>
    <source>
        <strain evidence="6 7">NBRC 12748</strain>
    </source>
</reference>
<evidence type="ECO:0000256" key="3">
    <source>
        <dbReference type="ARBA" id="ARBA00023163"/>
    </source>
</evidence>
<keyword evidence="7" id="KW-1185">Reference proteome</keyword>
<evidence type="ECO:0000256" key="1">
    <source>
        <dbReference type="ARBA" id="ARBA00023015"/>
    </source>
</evidence>
<dbReference type="InterPro" id="IPR051011">
    <property type="entry name" value="Metal_resp_trans_reg"/>
</dbReference>
<dbReference type="InterPro" id="IPR036388">
    <property type="entry name" value="WH-like_DNA-bd_sf"/>
</dbReference>
<dbReference type="InterPro" id="IPR036390">
    <property type="entry name" value="WH_DNA-bd_sf"/>
</dbReference>
<gene>
    <name evidence="6" type="ORF">SCA03_29280</name>
</gene>
<dbReference type="InterPro" id="IPR001845">
    <property type="entry name" value="HTH_ArsR_DNA-bd_dom"/>
</dbReference>
<dbReference type="RefSeq" id="WP_086817712.1">
    <property type="nucleotide sequence ID" value="NZ_BJMM01000012.1"/>
</dbReference>
<sequence>MRIHFTVTDLARTRLAPAPSPLAVTTLSACRLRHGPGDAPGLDLWRRTVEAARAPAAPDRAGGPVTAARPGAFPPLGGLAATAPSHPVPRLLRPHTALPTLDEELERLLATPRAELRADLGYVASRRPLPRWARALADGRPAALRRLADAVRAYHEVAVAPYWRELHAAIGAELTRRARQLQEGGIELVLDTLHPAMRWRPPYLELSSPNEDVYHLGGRGLVLAPGAFTAYLPCDPGDDRPTLHYAAVPHPPLDTLTGPHHHLAALLGHSRAAVLEAVAEGCSTSQLARRVGLSPASASEHATVLRSAGLVETHRRGRAAHHTLTPLGAELLLHSASGRTPEPVGRTPARDRS</sequence>
<feature type="region of interest" description="Disordered" evidence="4">
    <location>
        <begin position="333"/>
        <end position="353"/>
    </location>
</feature>
<proteinExistence type="predicted"/>
<keyword evidence="1" id="KW-0805">Transcription regulation</keyword>
<dbReference type="Proteomes" id="UP000319210">
    <property type="component" value="Unassembled WGS sequence"/>
</dbReference>
<evidence type="ECO:0000256" key="4">
    <source>
        <dbReference type="SAM" id="MobiDB-lite"/>
    </source>
</evidence>
<dbReference type="SUPFAM" id="SSF46785">
    <property type="entry name" value="Winged helix' DNA-binding domain"/>
    <property type="match status" value="1"/>
</dbReference>